<reference evidence="1 2" key="1">
    <citation type="journal article" date="2016" name="Syst. Appl. Microbiol.">
        <title>Vibrio bivalvicida sp. nov., a novel larval pathogen for bivalve molluscs reared in a hatchery.</title>
        <authorList>
            <person name="Dubert J."/>
            <person name="Romalde J.L."/>
            <person name="Prado S."/>
            <person name="Barja J.L."/>
        </authorList>
    </citation>
    <scope>NUCLEOTIDE SEQUENCE [LARGE SCALE GENOMIC DNA]</scope>
    <source>
        <strain evidence="1 2">605</strain>
    </source>
</reference>
<sequence length="428" mass="48558">MTAEVAIYNRSAITLAADSAVSISRGQAPHKIYNNAEKLFAITKHHPVGLMIYGSSDILGIPWELIVKQHRVKLGETPFPTLKKYAESFFTFTEEFFKKLPFEAIEGEYNDYLEFIIGDTFDKIIDFAGLSRPDEAVTADEIHNFHEAVDELTHNFNSTSDFYDGFDGDDLVPAQNDCKDLAVALFNKFFNLDETADQEPLKSFIELCALRITKLDMFYDDTTGLVFAGYGEDEYLPQMYNFDVYGVYEGKLKYYDKKPDGISAKATAGLQAFAQREEVDTFMQGASRRIREHFNKKALELYQGSLDVVDELIEQAYPEAEQAEHKANYHNKITNTYSDIAESTVSFVKDNYVMKVVDMIKHLPKNEMAYMAESLINLTAFKRKVSNDSDTVGGPIDVAVISKGDGFVWVKRKYYFDGGLNQHYGPKK</sequence>
<name>A0A177Y2V9_9VIBR</name>
<evidence type="ECO:0000313" key="2">
    <source>
        <dbReference type="Proteomes" id="UP000078406"/>
    </source>
</evidence>
<comment type="caution">
    <text evidence="1">The sequence shown here is derived from an EMBL/GenBank/DDBJ whole genome shotgun (WGS) entry which is preliminary data.</text>
</comment>
<dbReference type="AlphaFoldDB" id="A0A177Y2V9"/>
<organism evidence="1 2">
    <name type="scientific">Vibrio bivalvicida</name>
    <dbReference type="NCBI Taxonomy" id="1276888"/>
    <lineage>
        <taxon>Bacteria</taxon>
        <taxon>Pseudomonadati</taxon>
        <taxon>Pseudomonadota</taxon>
        <taxon>Gammaproteobacteria</taxon>
        <taxon>Vibrionales</taxon>
        <taxon>Vibrionaceae</taxon>
        <taxon>Vibrio</taxon>
        <taxon>Vibrio oreintalis group</taxon>
    </lineage>
</organism>
<accession>A0A177Y2V9</accession>
<protein>
    <submittedName>
        <fullName evidence="1">Uncharacterized protein</fullName>
    </submittedName>
</protein>
<gene>
    <name evidence="1" type="ORF">APB76_08020</name>
</gene>
<dbReference type="EMBL" id="LLEI02000021">
    <property type="protein sequence ID" value="OAJ95219.1"/>
    <property type="molecule type" value="Genomic_DNA"/>
</dbReference>
<dbReference type="Proteomes" id="UP000078406">
    <property type="component" value="Unassembled WGS sequence"/>
</dbReference>
<evidence type="ECO:0000313" key="1">
    <source>
        <dbReference type="EMBL" id="OAJ95219.1"/>
    </source>
</evidence>
<proteinExistence type="predicted"/>
<dbReference type="RefSeq" id="WP_054962175.1">
    <property type="nucleotide sequence ID" value="NZ_LLEI02000021.1"/>
</dbReference>